<sequence>MADKSYLGWPFFEERHRALAAELEIWAKKYASHHDESEDVDAVCRGFVARLGAAGFLGLTVPKDGGGKYDRLDVRSLALAREILAYHHGLADFSFVMQGLGSGPISLFGTPEQKKRWLPGVAEGTRIAALAMSEPDAGSDVGAVSTVAVPDGQGYRLNGVKTWISNGGIADQYTVVARLGDAPGAKGLAIFVVEAGTPGFRVAERIDVIAPHPLGKLEFRDCLIPAGNLIGQPGEGFKIAMSNLDVFRSTVGAAALGFARRALDEALKRVHERKVFDQKLADYQLTQAKIADMATEIDASALLIYRAAWTKDQGAARVTREASMAKMYATEAAQRVIDAAVQLWGGLGVTRGVMVESLYREVRALRIYEGTTEVNKLVIAGQTYAAYAAEQKGQV</sequence>
<proteinExistence type="inferred from homology"/>
<comment type="cofactor">
    <cofactor evidence="1 6">
        <name>FAD</name>
        <dbReference type="ChEBI" id="CHEBI:57692"/>
    </cofactor>
</comment>
<feature type="domain" description="Acyl-CoA dehydrogenase/oxidase N-terminal" evidence="9">
    <location>
        <begin position="14"/>
        <end position="124"/>
    </location>
</feature>
<dbReference type="Gene3D" id="2.40.110.10">
    <property type="entry name" value="Butyryl-CoA Dehydrogenase, subunit A, domain 2"/>
    <property type="match status" value="1"/>
</dbReference>
<dbReference type="SUPFAM" id="SSF56645">
    <property type="entry name" value="Acyl-CoA dehydrogenase NM domain-like"/>
    <property type="match status" value="1"/>
</dbReference>
<dbReference type="PANTHER" id="PTHR43884">
    <property type="entry name" value="ACYL-COA DEHYDROGENASE"/>
    <property type="match status" value="1"/>
</dbReference>
<dbReference type="InterPro" id="IPR036250">
    <property type="entry name" value="AcylCo_DH-like_C"/>
</dbReference>
<dbReference type="FunFam" id="1.20.140.10:FF:000001">
    <property type="entry name" value="Acyl-CoA dehydrogenase"/>
    <property type="match status" value="1"/>
</dbReference>
<keyword evidence="11" id="KW-1185">Reference proteome</keyword>
<comment type="similarity">
    <text evidence="2 6">Belongs to the acyl-CoA dehydrogenase family.</text>
</comment>
<evidence type="ECO:0000256" key="2">
    <source>
        <dbReference type="ARBA" id="ARBA00009347"/>
    </source>
</evidence>
<dbReference type="AlphaFoldDB" id="A0A516H3H6"/>
<feature type="domain" description="Acyl-CoA dehydrogenase/oxidase C-terminal" evidence="7">
    <location>
        <begin position="234"/>
        <end position="380"/>
    </location>
</feature>
<evidence type="ECO:0000256" key="3">
    <source>
        <dbReference type="ARBA" id="ARBA00022630"/>
    </source>
</evidence>
<evidence type="ECO:0000313" key="11">
    <source>
        <dbReference type="Proteomes" id="UP000317496"/>
    </source>
</evidence>
<dbReference type="InterPro" id="IPR006089">
    <property type="entry name" value="Acyl-CoA_DH_CS"/>
</dbReference>
<protein>
    <submittedName>
        <fullName evidence="10">Acyl-CoA dehydrogenase</fullName>
    </submittedName>
</protein>
<dbReference type="SUPFAM" id="SSF47203">
    <property type="entry name" value="Acyl-CoA dehydrogenase C-terminal domain-like"/>
    <property type="match status" value="1"/>
</dbReference>
<evidence type="ECO:0000256" key="5">
    <source>
        <dbReference type="ARBA" id="ARBA00023002"/>
    </source>
</evidence>
<dbReference type="Proteomes" id="UP000317496">
    <property type="component" value="Chromosome"/>
</dbReference>
<dbReference type="Gene3D" id="1.20.140.10">
    <property type="entry name" value="Butyryl-CoA Dehydrogenase, subunit A, domain 3"/>
    <property type="match status" value="1"/>
</dbReference>
<dbReference type="Pfam" id="PF02771">
    <property type="entry name" value="Acyl-CoA_dh_N"/>
    <property type="match status" value="1"/>
</dbReference>
<feature type="domain" description="Acyl-CoA oxidase/dehydrogenase middle" evidence="8">
    <location>
        <begin position="129"/>
        <end position="222"/>
    </location>
</feature>
<gene>
    <name evidence="10" type="ORF">FNB15_14050</name>
</gene>
<evidence type="ECO:0000256" key="4">
    <source>
        <dbReference type="ARBA" id="ARBA00022827"/>
    </source>
</evidence>
<evidence type="ECO:0000259" key="7">
    <source>
        <dbReference type="Pfam" id="PF00441"/>
    </source>
</evidence>
<dbReference type="InterPro" id="IPR013786">
    <property type="entry name" value="AcylCoA_DH/ox_N"/>
</dbReference>
<dbReference type="PROSITE" id="PS00072">
    <property type="entry name" value="ACYL_COA_DH_1"/>
    <property type="match status" value="1"/>
</dbReference>
<dbReference type="Pfam" id="PF02770">
    <property type="entry name" value="Acyl-CoA_dh_M"/>
    <property type="match status" value="1"/>
</dbReference>
<evidence type="ECO:0000313" key="10">
    <source>
        <dbReference type="EMBL" id="QDO98324.1"/>
    </source>
</evidence>
<reference evidence="10 11" key="1">
    <citation type="submission" date="2019-07" db="EMBL/GenBank/DDBJ databases">
        <title>Genome sequencing for Ferrovibrio sp. K5.</title>
        <authorList>
            <person name="Park S.-J."/>
        </authorList>
    </citation>
    <scope>NUCLEOTIDE SEQUENCE [LARGE SCALE GENOMIC DNA]</scope>
    <source>
        <strain evidence="10 11">K5</strain>
    </source>
</reference>
<dbReference type="EMBL" id="CP041636">
    <property type="protein sequence ID" value="QDO98324.1"/>
    <property type="molecule type" value="Genomic_DNA"/>
</dbReference>
<dbReference type="RefSeq" id="WP_144069305.1">
    <property type="nucleotide sequence ID" value="NZ_CP041636.1"/>
</dbReference>
<evidence type="ECO:0000259" key="9">
    <source>
        <dbReference type="Pfam" id="PF02771"/>
    </source>
</evidence>
<evidence type="ECO:0000256" key="1">
    <source>
        <dbReference type="ARBA" id="ARBA00001974"/>
    </source>
</evidence>
<dbReference type="PANTHER" id="PTHR43884:SF22">
    <property type="entry name" value="BLR3437 PROTEIN"/>
    <property type="match status" value="1"/>
</dbReference>
<keyword evidence="5 6" id="KW-0560">Oxidoreductase</keyword>
<dbReference type="PIRSF" id="PIRSF016578">
    <property type="entry name" value="HsaA"/>
    <property type="match status" value="1"/>
</dbReference>
<dbReference type="Pfam" id="PF00441">
    <property type="entry name" value="Acyl-CoA_dh_1"/>
    <property type="match status" value="1"/>
</dbReference>
<dbReference type="InterPro" id="IPR046373">
    <property type="entry name" value="Acyl-CoA_Oxase/DH_mid-dom_sf"/>
</dbReference>
<dbReference type="InterPro" id="IPR037069">
    <property type="entry name" value="AcylCoA_DH/ox_N_sf"/>
</dbReference>
<dbReference type="InterPro" id="IPR009075">
    <property type="entry name" value="AcylCo_DH/oxidase_C"/>
</dbReference>
<dbReference type="OrthoDB" id="5510711at2"/>
<evidence type="ECO:0000256" key="6">
    <source>
        <dbReference type="RuleBase" id="RU362125"/>
    </source>
</evidence>
<keyword evidence="4 6" id="KW-0274">FAD</keyword>
<dbReference type="KEGG" id="fer:FNB15_14050"/>
<dbReference type="InterPro" id="IPR009100">
    <property type="entry name" value="AcylCoA_DH/oxidase_NM_dom_sf"/>
</dbReference>
<organism evidence="10 11">
    <name type="scientific">Ferrovibrio terrae</name>
    <dbReference type="NCBI Taxonomy" id="2594003"/>
    <lineage>
        <taxon>Bacteria</taxon>
        <taxon>Pseudomonadati</taxon>
        <taxon>Pseudomonadota</taxon>
        <taxon>Alphaproteobacteria</taxon>
        <taxon>Rhodospirillales</taxon>
        <taxon>Rhodospirillaceae</taxon>
        <taxon>Ferrovibrio</taxon>
    </lineage>
</organism>
<dbReference type="Gene3D" id="1.10.540.10">
    <property type="entry name" value="Acyl-CoA dehydrogenase/oxidase, N-terminal domain"/>
    <property type="match status" value="1"/>
</dbReference>
<dbReference type="InterPro" id="IPR006091">
    <property type="entry name" value="Acyl-CoA_Oxase/DH_mid-dom"/>
</dbReference>
<name>A0A516H3H6_9PROT</name>
<dbReference type="GO" id="GO:0050660">
    <property type="term" value="F:flavin adenine dinucleotide binding"/>
    <property type="evidence" value="ECO:0007669"/>
    <property type="project" value="InterPro"/>
</dbReference>
<accession>A0A516H3H6</accession>
<dbReference type="GO" id="GO:0003995">
    <property type="term" value="F:acyl-CoA dehydrogenase activity"/>
    <property type="evidence" value="ECO:0007669"/>
    <property type="project" value="InterPro"/>
</dbReference>
<evidence type="ECO:0000259" key="8">
    <source>
        <dbReference type="Pfam" id="PF02770"/>
    </source>
</evidence>
<keyword evidence="3 6" id="KW-0285">Flavoprotein</keyword>